<comment type="cofactor">
    <cofactor evidence="11">
        <name>Mg(2+)</name>
        <dbReference type="ChEBI" id="CHEBI:18420"/>
    </cofactor>
    <text evidence="11">Binds 1 Mg(2+) ion per subunit.</text>
</comment>
<keyword evidence="9 11" id="KW-0804">Transcription</keyword>
<dbReference type="InterPro" id="IPR007081">
    <property type="entry name" value="RNA_pol_Rpb1_5"/>
</dbReference>
<dbReference type="CDD" id="cd01609">
    <property type="entry name" value="RNAP_beta'_N"/>
    <property type="match status" value="1"/>
</dbReference>
<feature type="binding site" evidence="11">
    <location>
        <position position="449"/>
    </location>
    <ligand>
        <name>Mg(2+)</name>
        <dbReference type="ChEBI" id="CHEBI:18420"/>
    </ligand>
</feature>
<dbReference type="EMBL" id="JAQLKE010000029">
    <property type="protein sequence ID" value="MDB7085019.1"/>
    <property type="molecule type" value="Genomic_DNA"/>
</dbReference>
<dbReference type="GO" id="GO:0003677">
    <property type="term" value="F:DNA binding"/>
    <property type="evidence" value="ECO:0007669"/>
    <property type="project" value="UniProtKB-UniRule"/>
</dbReference>
<feature type="binding site" evidence="11">
    <location>
        <position position="902"/>
    </location>
    <ligand>
        <name>Zn(2+)</name>
        <dbReference type="ChEBI" id="CHEBI:29105"/>
        <label>2</label>
    </ligand>
</feature>
<organism evidence="15 16">
    <name type="scientific">Thomasclavelia ramosa</name>
    <dbReference type="NCBI Taxonomy" id="1547"/>
    <lineage>
        <taxon>Bacteria</taxon>
        <taxon>Bacillati</taxon>
        <taxon>Bacillota</taxon>
        <taxon>Erysipelotrichia</taxon>
        <taxon>Erysipelotrichales</taxon>
        <taxon>Coprobacillaceae</taxon>
        <taxon>Thomasclavelia</taxon>
    </lineage>
</organism>
<dbReference type="Gene3D" id="1.10.132.30">
    <property type="match status" value="1"/>
</dbReference>
<keyword evidence="6 11" id="KW-0479">Metal-binding</keyword>
<feature type="binding site" evidence="11">
    <location>
        <position position="895"/>
    </location>
    <ligand>
        <name>Zn(2+)</name>
        <dbReference type="ChEBI" id="CHEBI:29105"/>
        <label>2</label>
    </ligand>
</feature>
<dbReference type="Pfam" id="PF04998">
    <property type="entry name" value="RNA_pol_Rpb1_5"/>
    <property type="match status" value="1"/>
</dbReference>
<evidence type="ECO:0000313" key="15">
    <source>
        <dbReference type="EMBL" id="RGD81053.1"/>
    </source>
</evidence>
<feature type="binding site" evidence="11">
    <location>
        <position position="451"/>
    </location>
    <ligand>
        <name>Mg(2+)</name>
        <dbReference type="ChEBI" id="CHEBI:18420"/>
    </ligand>
</feature>
<dbReference type="GeneID" id="64197783"/>
<evidence type="ECO:0000256" key="5">
    <source>
        <dbReference type="ARBA" id="ARBA00022695"/>
    </source>
</evidence>
<dbReference type="Proteomes" id="UP001211987">
    <property type="component" value="Unassembled WGS sequence"/>
</dbReference>
<dbReference type="InterPro" id="IPR042102">
    <property type="entry name" value="RNA_pol_Rpb1_3_sf"/>
</dbReference>
<evidence type="ECO:0000256" key="11">
    <source>
        <dbReference type="HAMAP-Rule" id="MF_01322"/>
    </source>
</evidence>
<dbReference type="PANTHER" id="PTHR19376">
    <property type="entry name" value="DNA-DIRECTED RNA POLYMERASE"/>
    <property type="match status" value="1"/>
</dbReference>
<evidence type="ECO:0000313" key="16">
    <source>
        <dbReference type="Proteomes" id="UP000261032"/>
    </source>
</evidence>
<dbReference type="Gene3D" id="1.10.40.90">
    <property type="match status" value="1"/>
</dbReference>
<dbReference type="GO" id="GO:0006351">
    <property type="term" value="P:DNA-templated transcription"/>
    <property type="evidence" value="ECO:0007669"/>
    <property type="project" value="UniProtKB-UniRule"/>
</dbReference>
<dbReference type="Gene3D" id="1.10.274.100">
    <property type="entry name" value="RNA polymerase Rpb1, domain 3"/>
    <property type="match status" value="1"/>
</dbReference>
<sequence>MANTNKFSAIQIGLASPEKIREWSYGEVKKPETINYRSQKPEKDGLFCEKIFGPSKDWECSCGKYKKVRYKGVVCDRCGVEVTKSAVRRERMGHIELATPIAHIWYLKGIPSRMGLILDMSPKQLEEIIYFVSYVVIDKGSTPLEYKQVLSERDYRKCFEQFGHTFEAQIGAEAIQTLLQQVDLDAEFAKVTKELKEAQGQKRTKLLKRLEAIEAFRTSTNEPEWMILEALPVIPPDLRPMLQLDGGRFATSDLNDLYRRVITRNNRLKKLLELGTPSIIVQNEKRMLQEAVDALIDNGRRSKPITGAGGRALKSLSHTLKGKQGRFRQNLLGKRVDYSGRSVIAVGPDLKMYQCGIPREMALNLFKPFVINGLVRDQLATNIKAAERLIDKMDDRIWPIVEEVIQQHPVLLNRAPTLHRLGIQAFEPKLVEGRAIRLHPLVTPAFNADFDGDQMAVHVPLGEEAIQEARQLMLGSNNILGPKDGKPIVTPSQDMVLGNYYLTLEDEGGLGEGTVFADRNEVDHAYFAKTVELHTRVAIKASALKNETFTKAQNDCYLITSVGKILFNDIFDGKFPFINDPSSENLIATPDKYFVPMGTDIKEHIRNQKIIKPLNKKSLGKIIDEVFKHSAMSDTSLMLDKLKDQGFYYSTIAGTTVSVYDIQVPEAKYEIFEKADEKLEQIKKFYNKGKLTESERYQNVIKLWTDVKDEVQEVVRLEFEADDRNPIFIMSDSGARGSLSNFTQLVGMRGLMSNPKGETIELPIKSSFREGLTASEFFISTHGARKGSTDTALKTADSGYLTRRLVDVAQEVIISEEDCGTDRGFVVTELYNNDDKSVIVPLHDRLVGRYSQKDIFHPETKELIIAGGELITEALADEIVNAGITAVEIRSVLGCNAKGGVCRKCYGRNLATGDVVELGEAVGIMAAQSIGEPGTQLTMRTFHDGGVAGGADITQGLPRIQELFEARNPKAKSIISEIEGEVTNIIDNAGRMEVVITNDLETRSYLAPYGAKIRVNVGDHVNIGAKITKGSIDPKELLSVADVEAVENYIIKEVQKVYRIQGIEISDKHIEIIVKQMLRKMKVVEGGETGCLPGTNINVNAFTELNKQVLKDGKHPAVARPVLLGITKASLETESFLSAASFQETTKILTDASIKGKKDHLLGLKENVLIGKLLPAGTGLRGALKSPERLAREAEEAMLASQEDMDDLIDNDDEIEMMEQAG</sequence>
<feature type="binding site" evidence="11">
    <location>
        <position position="75"/>
    </location>
    <ligand>
        <name>Zn(2+)</name>
        <dbReference type="ChEBI" id="CHEBI:29105"/>
        <label>1</label>
    </ligand>
</feature>
<dbReference type="HAMAP" id="MF_01322">
    <property type="entry name" value="RNApol_bact_RpoC"/>
    <property type="match status" value="1"/>
</dbReference>
<dbReference type="Pfam" id="PF05000">
    <property type="entry name" value="RNA_pol_Rpb1_4"/>
    <property type="match status" value="1"/>
</dbReference>
<evidence type="ECO:0000256" key="8">
    <source>
        <dbReference type="ARBA" id="ARBA00022842"/>
    </source>
</evidence>
<dbReference type="InterPro" id="IPR000722">
    <property type="entry name" value="RNA_pol_asu"/>
</dbReference>
<gene>
    <name evidence="11 15" type="primary">rpoC</name>
    <name evidence="15" type="ORF">DXB93_14695</name>
    <name evidence="14" type="ORF">PM738_14520</name>
</gene>
<dbReference type="RefSeq" id="WP_009008932.1">
    <property type="nucleotide sequence ID" value="NZ_AP031443.1"/>
</dbReference>
<accession>A0A3E3EA01</accession>
<keyword evidence="5 11" id="KW-0548">Nucleotidyltransferase</keyword>
<evidence type="ECO:0000256" key="1">
    <source>
        <dbReference type="ARBA" id="ARBA00004026"/>
    </source>
</evidence>
<proteinExistence type="inferred from homology"/>
<evidence type="ECO:0000256" key="4">
    <source>
        <dbReference type="ARBA" id="ARBA00022679"/>
    </source>
</evidence>
<dbReference type="FunFam" id="4.10.860.120:FF:000001">
    <property type="entry name" value="DNA-directed RNA polymerase subunit beta"/>
    <property type="match status" value="1"/>
</dbReference>
<keyword evidence="4 11" id="KW-0808">Transferase</keyword>
<comment type="catalytic activity">
    <reaction evidence="10 11 12">
        <text>RNA(n) + a ribonucleoside 5'-triphosphate = RNA(n+1) + diphosphate</text>
        <dbReference type="Rhea" id="RHEA:21248"/>
        <dbReference type="Rhea" id="RHEA-COMP:14527"/>
        <dbReference type="Rhea" id="RHEA-COMP:17342"/>
        <dbReference type="ChEBI" id="CHEBI:33019"/>
        <dbReference type="ChEBI" id="CHEBI:61557"/>
        <dbReference type="ChEBI" id="CHEBI:140395"/>
        <dbReference type="EC" id="2.7.7.6"/>
    </reaction>
</comment>
<comment type="function">
    <text evidence="1 11 12">DNA-dependent RNA polymerase catalyzes the transcription of DNA into RNA using the four ribonucleoside triphosphates as substrates.</text>
</comment>
<dbReference type="InterPro" id="IPR006592">
    <property type="entry name" value="RNA_pol_N"/>
</dbReference>
<evidence type="ECO:0000259" key="13">
    <source>
        <dbReference type="SMART" id="SM00663"/>
    </source>
</evidence>
<dbReference type="NCBIfam" id="TIGR02386">
    <property type="entry name" value="rpoC_TIGR"/>
    <property type="match status" value="1"/>
</dbReference>
<keyword evidence="8 11" id="KW-0460">Magnesium</keyword>
<dbReference type="AlphaFoldDB" id="A0A3E3EA01"/>
<feature type="binding site" evidence="11">
    <location>
        <position position="62"/>
    </location>
    <ligand>
        <name>Zn(2+)</name>
        <dbReference type="ChEBI" id="CHEBI:29105"/>
        <label>1</label>
    </ligand>
</feature>
<evidence type="ECO:0000256" key="12">
    <source>
        <dbReference type="RuleBase" id="RU004279"/>
    </source>
</evidence>
<dbReference type="GO" id="GO:0008270">
    <property type="term" value="F:zinc ion binding"/>
    <property type="evidence" value="ECO:0007669"/>
    <property type="project" value="UniProtKB-UniRule"/>
</dbReference>
<dbReference type="EMBL" id="QUSL01000028">
    <property type="protein sequence ID" value="RGD81053.1"/>
    <property type="molecule type" value="Genomic_DNA"/>
</dbReference>
<dbReference type="InterPro" id="IPR007080">
    <property type="entry name" value="RNA_pol_Rpb1_1"/>
</dbReference>
<name>A0A3E3EA01_9FIRM</name>
<feature type="domain" description="RNA polymerase N-terminal" evidence="13">
    <location>
        <begin position="224"/>
        <end position="503"/>
    </location>
</feature>
<evidence type="ECO:0000256" key="3">
    <source>
        <dbReference type="ARBA" id="ARBA00022478"/>
    </source>
</evidence>
<comment type="similarity">
    <text evidence="2 11 12">Belongs to the RNA polymerase beta' chain family.</text>
</comment>
<evidence type="ECO:0000256" key="6">
    <source>
        <dbReference type="ARBA" id="ARBA00022723"/>
    </source>
</evidence>
<dbReference type="InterPro" id="IPR044893">
    <property type="entry name" value="RNA_pol_Rpb1_clamp_domain"/>
</dbReference>
<reference evidence="15 16" key="1">
    <citation type="submission" date="2018-08" db="EMBL/GenBank/DDBJ databases">
        <title>A genome reference for cultivated species of the human gut microbiota.</title>
        <authorList>
            <person name="Zou Y."/>
            <person name="Xue W."/>
            <person name="Luo G."/>
        </authorList>
    </citation>
    <scope>NUCLEOTIDE SEQUENCE [LARGE SCALE GENOMIC DNA]</scope>
    <source>
        <strain evidence="15 16">OM06-4</strain>
    </source>
</reference>
<comment type="subunit">
    <text evidence="11">The RNAP catalytic core consists of 2 alpha, 1 beta, 1 beta' and 1 omega subunit. When a sigma factor is associated with the core the holoenzyme is formed, which can initiate transcription.</text>
</comment>
<dbReference type="GO" id="GO:0003899">
    <property type="term" value="F:DNA-directed RNA polymerase activity"/>
    <property type="evidence" value="ECO:0007669"/>
    <property type="project" value="UniProtKB-UniRule"/>
</dbReference>
<feature type="binding site" evidence="11">
    <location>
        <position position="905"/>
    </location>
    <ligand>
        <name>Zn(2+)</name>
        <dbReference type="ChEBI" id="CHEBI:29105"/>
        <label>2</label>
    </ligand>
</feature>
<reference evidence="14" key="2">
    <citation type="submission" date="2023-01" db="EMBL/GenBank/DDBJ databases">
        <title>Human gut microbiome strain richness.</title>
        <authorList>
            <person name="Chen-Liaw A."/>
        </authorList>
    </citation>
    <scope>NUCLEOTIDE SEQUENCE</scope>
    <source>
        <strain evidence="14">1001217st2_G6_1001217B_191108</strain>
    </source>
</reference>
<dbReference type="EC" id="2.7.7.6" evidence="11"/>
<keyword evidence="7 11" id="KW-0862">Zinc</keyword>
<dbReference type="InterPro" id="IPR007066">
    <property type="entry name" value="RNA_pol_Rpb1_3"/>
</dbReference>
<feature type="binding site" evidence="11">
    <location>
        <position position="60"/>
    </location>
    <ligand>
        <name>Zn(2+)</name>
        <dbReference type="ChEBI" id="CHEBI:29105"/>
        <label>1</label>
    </ligand>
</feature>
<comment type="caution">
    <text evidence="15">The sequence shown here is derived from an EMBL/GenBank/DDBJ whole genome shotgun (WGS) entry which is preliminary data.</text>
</comment>
<evidence type="ECO:0000313" key="14">
    <source>
        <dbReference type="EMBL" id="MDB7085019.1"/>
    </source>
</evidence>
<dbReference type="InterPro" id="IPR012754">
    <property type="entry name" value="DNA-dir_RpoC_beta_prime_bact"/>
</dbReference>
<evidence type="ECO:0000256" key="2">
    <source>
        <dbReference type="ARBA" id="ARBA00006460"/>
    </source>
</evidence>
<dbReference type="InterPro" id="IPR007083">
    <property type="entry name" value="RNA_pol_Rpb1_4"/>
</dbReference>
<protein>
    <recommendedName>
        <fullName evidence="11">DNA-directed RNA polymerase subunit beta'</fullName>
        <shortName evidence="11">RNAP subunit beta'</shortName>
        <ecNumber evidence="11">2.7.7.6</ecNumber>
    </recommendedName>
    <alternativeName>
        <fullName evidence="11">RNA polymerase subunit beta'</fullName>
    </alternativeName>
    <alternativeName>
        <fullName evidence="11">Transcriptase subunit beta'</fullName>
    </alternativeName>
</protein>
<dbReference type="GO" id="GO:0000428">
    <property type="term" value="C:DNA-directed RNA polymerase complex"/>
    <property type="evidence" value="ECO:0007669"/>
    <property type="project" value="UniProtKB-KW"/>
</dbReference>
<dbReference type="InterPro" id="IPR045867">
    <property type="entry name" value="DNA-dir_RpoC_beta_prime"/>
</dbReference>
<dbReference type="SMART" id="SM00663">
    <property type="entry name" value="RPOLA_N"/>
    <property type="match status" value="1"/>
</dbReference>
<keyword evidence="3 11" id="KW-0240">DNA-directed RNA polymerase</keyword>
<dbReference type="Gene3D" id="2.40.50.100">
    <property type="match status" value="1"/>
</dbReference>
<dbReference type="InterPro" id="IPR038120">
    <property type="entry name" value="Rpb1_funnel_sf"/>
</dbReference>
<dbReference type="Gene3D" id="1.10.150.390">
    <property type="match status" value="1"/>
</dbReference>
<evidence type="ECO:0000256" key="7">
    <source>
        <dbReference type="ARBA" id="ARBA00022833"/>
    </source>
</evidence>
<dbReference type="Gene3D" id="2.40.40.20">
    <property type="match status" value="1"/>
</dbReference>
<feature type="binding site" evidence="11">
    <location>
        <position position="819"/>
    </location>
    <ligand>
        <name>Zn(2+)</name>
        <dbReference type="ChEBI" id="CHEBI:29105"/>
        <label>2</label>
    </ligand>
</feature>
<dbReference type="Pfam" id="PF04983">
    <property type="entry name" value="RNA_pol_Rpb1_3"/>
    <property type="match status" value="1"/>
</dbReference>
<comment type="cofactor">
    <cofactor evidence="11">
        <name>Zn(2+)</name>
        <dbReference type="ChEBI" id="CHEBI:29105"/>
    </cofactor>
    <text evidence="11">Binds 2 Zn(2+) ions per subunit.</text>
</comment>
<dbReference type="GO" id="GO:0000287">
    <property type="term" value="F:magnesium ion binding"/>
    <property type="evidence" value="ECO:0007669"/>
    <property type="project" value="UniProtKB-UniRule"/>
</dbReference>
<dbReference type="Pfam" id="PF04997">
    <property type="entry name" value="RNA_pol_Rpb1_1"/>
    <property type="match status" value="1"/>
</dbReference>
<dbReference type="Pfam" id="PF00623">
    <property type="entry name" value="RNA_pol_Rpb1_2"/>
    <property type="match status" value="1"/>
</dbReference>
<dbReference type="Gene3D" id="1.10.1790.20">
    <property type="match status" value="1"/>
</dbReference>
<feature type="binding site" evidence="11">
    <location>
        <position position="78"/>
    </location>
    <ligand>
        <name>Zn(2+)</name>
        <dbReference type="ChEBI" id="CHEBI:29105"/>
        <label>1</label>
    </ligand>
</feature>
<evidence type="ECO:0000256" key="9">
    <source>
        <dbReference type="ARBA" id="ARBA00023163"/>
    </source>
</evidence>
<evidence type="ECO:0000256" key="10">
    <source>
        <dbReference type="ARBA" id="ARBA00048552"/>
    </source>
</evidence>
<dbReference type="SUPFAM" id="SSF64484">
    <property type="entry name" value="beta and beta-prime subunits of DNA dependent RNA-polymerase"/>
    <property type="match status" value="1"/>
</dbReference>
<dbReference type="CDD" id="cd02655">
    <property type="entry name" value="RNAP_beta'_C"/>
    <property type="match status" value="1"/>
</dbReference>
<feature type="binding site" evidence="11">
    <location>
        <position position="453"/>
    </location>
    <ligand>
        <name>Mg(2+)</name>
        <dbReference type="ChEBI" id="CHEBI:18420"/>
    </ligand>
</feature>
<dbReference type="Gene3D" id="4.10.860.120">
    <property type="entry name" value="RNA polymerase II, clamp domain"/>
    <property type="match status" value="1"/>
</dbReference>
<dbReference type="Proteomes" id="UP000261032">
    <property type="component" value="Unassembled WGS sequence"/>
</dbReference>
<dbReference type="PANTHER" id="PTHR19376:SF54">
    <property type="entry name" value="DNA-DIRECTED RNA POLYMERASE SUBUNIT BETA"/>
    <property type="match status" value="1"/>
</dbReference>